<dbReference type="AlphaFoldDB" id="A0A087CPI7"/>
<dbReference type="STRING" id="78346.BRUM_1869"/>
<dbReference type="EMBL" id="JGZL01000019">
    <property type="protein sequence ID" value="KFI85187.1"/>
    <property type="molecule type" value="Genomic_DNA"/>
</dbReference>
<organism evidence="2 3">
    <name type="scientific">Bifidobacterium ruminantium</name>
    <dbReference type="NCBI Taxonomy" id="78346"/>
    <lineage>
        <taxon>Bacteria</taxon>
        <taxon>Bacillati</taxon>
        <taxon>Actinomycetota</taxon>
        <taxon>Actinomycetes</taxon>
        <taxon>Bifidobacteriales</taxon>
        <taxon>Bifidobacteriaceae</taxon>
        <taxon>Bifidobacterium</taxon>
    </lineage>
</organism>
<gene>
    <name evidence="2" type="ORF">BRUM_1869</name>
</gene>
<proteinExistence type="predicted"/>
<keyword evidence="3" id="KW-1185">Reference proteome</keyword>
<accession>A0A087CPI7</accession>
<name>A0A087CPI7_BIFRU</name>
<reference evidence="2 3" key="1">
    <citation type="submission" date="2014-03" db="EMBL/GenBank/DDBJ databases">
        <title>Genomics of Bifidobacteria.</title>
        <authorList>
            <person name="Ventura M."/>
            <person name="Milani C."/>
            <person name="Lugli G.A."/>
        </authorList>
    </citation>
    <scope>NUCLEOTIDE SEQUENCE [LARGE SCALE GENOMIC DNA]</scope>
    <source>
        <strain evidence="2 3">LMG 21811</strain>
    </source>
</reference>
<dbReference type="Proteomes" id="UP000029078">
    <property type="component" value="Unassembled WGS sequence"/>
</dbReference>
<keyword evidence="1" id="KW-0472">Membrane</keyword>
<keyword evidence="1" id="KW-1133">Transmembrane helix</keyword>
<sequence>MYSQINTALISTLTAIFCYFAYHILNKHFFMYSMRTGVHRAQYSAVCERHRFSAELHTYEYSQQPIMRMPARNNRTGTHDNLKPVINSYLWTHYASMRSP</sequence>
<protein>
    <submittedName>
        <fullName evidence="2">Uncharacterized protein</fullName>
    </submittedName>
</protein>
<evidence type="ECO:0000256" key="1">
    <source>
        <dbReference type="SAM" id="Phobius"/>
    </source>
</evidence>
<feature type="transmembrane region" description="Helical" evidence="1">
    <location>
        <begin position="6"/>
        <end position="25"/>
    </location>
</feature>
<comment type="caution">
    <text evidence="2">The sequence shown here is derived from an EMBL/GenBank/DDBJ whole genome shotgun (WGS) entry which is preliminary data.</text>
</comment>
<evidence type="ECO:0000313" key="2">
    <source>
        <dbReference type="EMBL" id="KFI85187.1"/>
    </source>
</evidence>
<keyword evidence="1" id="KW-0812">Transmembrane</keyword>
<evidence type="ECO:0000313" key="3">
    <source>
        <dbReference type="Proteomes" id="UP000029078"/>
    </source>
</evidence>